<dbReference type="InterPro" id="IPR011576">
    <property type="entry name" value="Pyridox_Oxase_N"/>
</dbReference>
<organism evidence="2 3">
    <name type="scientific">Paenibacillus beijingensis</name>
    <dbReference type="NCBI Taxonomy" id="1126833"/>
    <lineage>
        <taxon>Bacteria</taxon>
        <taxon>Bacillati</taxon>
        <taxon>Bacillota</taxon>
        <taxon>Bacilli</taxon>
        <taxon>Bacillales</taxon>
        <taxon>Paenibacillaceae</taxon>
        <taxon>Paenibacillus</taxon>
    </lineage>
</organism>
<dbReference type="PANTHER" id="PTHR42815:SF2">
    <property type="entry name" value="FAD-BINDING, PUTATIVE (AFU_ORTHOLOGUE AFUA_6G07600)-RELATED"/>
    <property type="match status" value="1"/>
</dbReference>
<evidence type="ECO:0000313" key="2">
    <source>
        <dbReference type="EMBL" id="AJY76819.1"/>
    </source>
</evidence>
<dbReference type="HOGENOM" id="CLU_085054_1_0_9"/>
<dbReference type="PATRIC" id="fig|1126833.4.peg.4936"/>
<protein>
    <submittedName>
        <fullName evidence="2">Phosphohydrolase</fullName>
    </submittedName>
</protein>
<dbReference type="GO" id="GO:0016787">
    <property type="term" value="F:hydrolase activity"/>
    <property type="evidence" value="ECO:0007669"/>
    <property type="project" value="UniProtKB-KW"/>
</dbReference>
<dbReference type="InterPro" id="IPR012349">
    <property type="entry name" value="Split_barrel_FMN-bd"/>
</dbReference>
<dbReference type="Pfam" id="PF01243">
    <property type="entry name" value="PNPOx_N"/>
    <property type="match status" value="1"/>
</dbReference>
<keyword evidence="3" id="KW-1185">Reference proteome</keyword>
<proteinExistence type="predicted"/>
<feature type="domain" description="Pyridoxamine 5'-phosphate oxidase N-terminal" evidence="1">
    <location>
        <begin position="35"/>
        <end position="143"/>
    </location>
</feature>
<dbReference type="Proteomes" id="UP000032633">
    <property type="component" value="Chromosome"/>
</dbReference>
<name>A0A0D5NND7_9BACL</name>
<dbReference type="AlphaFoldDB" id="A0A0D5NND7"/>
<keyword evidence="2" id="KW-0378">Hydrolase</keyword>
<reference evidence="2 3" key="1">
    <citation type="journal article" date="2015" name="J. Biotechnol.">
        <title>Complete genome sequence of Paenibacillus beijingensis 7188(T) (=DSM 24997(T)), a novel rhizobacterium from jujube garden soil.</title>
        <authorList>
            <person name="Kwak Y."/>
            <person name="Shin J.H."/>
        </authorList>
    </citation>
    <scope>NUCLEOTIDE SEQUENCE [LARGE SCALE GENOMIC DNA]</scope>
    <source>
        <strain evidence="2 3">DSM 24997</strain>
    </source>
</reference>
<dbReference type="OrthoDB" id="9796486at2"/>
<evidence type="ECO:0000259" key="1">
    <source>
        <dbReference type="Pfam" id="PF01243"/>
    </source>
</evidence>
<dbReference type="NCBIfam" id="TIGR04025">
    <property type="entry name" value="PPOX_FMN_DR2398"/>
    <property type="match status" value="1"/>
</dbReference>
<accession>A0A0D5NND7</accession>
<dbReference type="EMBL" id="CP011058">
    <property type="protein sequence ID" value="AJY76819.1"/>
    <property type="molecule type" value="Genomic_DNA"/>
</dbReference>
<dbReference type="KEGG" id="pbj:VN24_22455"/>
<sequence length="196" mass="22277">MEQWKDGIVTSKDQLVEMVGVPHKTVVHKNISFIDAHIENYLAMSTLFFISSSSLSGQADVSPRGDEPGFVKVMDKKKLIFPDRPGNRRLDSLNNIVENPQVGMIFIIPGLNDVLRINGKAWITRNEELLNQFQWKGKTTRMGVIVEVDECFIHCPRAFNKADLWKSEAWPSKEQMPNLIEMWKAHVALNGITADE</sequence>
<dbReference type="PANTHER" id="PTHR42815">
    <property type="entry name" value="FAD-BINDING, PUTATIVE (AFU_ORTHOLOGUE AFUA_6G07600)-RELATED"/>
    <property type="match status" value="1"/>
</dbReference>
<dbReference type="InterPro" id="IPR024029">
    <property type="entry name" value="Pyridox_Oxase_FMN-dep"/>
</dbReference>
<dbReference type="RefSeq" id="WP_045672244.1">
    <property type="nucleotide sequence ID" value="NZ_CP011058.1"/>
</dbReference>
<reference evidence="3" key="2">
    <citation type="submission" date="2015-03" db="EMBL/GenBank/DDBJ databases">
        <title>Genome sequence of Paenibacillus beijingensis strain DSM 24997T.</title>
        <authorList>
            <person name="Kwak Y."/>
            <person name="Shin J.-H."/>
        </authorList>
    </citation>
    <scope>NUCLEOTIDE SEQUENCE [LARGE SCALE GENOMIC DNA]</scope>
    <source>
        <strain evidence="3">DSM 24997</strain>
    </source>
</reference>
<dbReference type="Gene3D" id="2.30.110.10">
    <property type="entry name" value="Electron Transport, Fmn-binding Protein, Chain A"/>
    <property type="match status" value="1"/>
</dbReference>
<gene>
    <name evidence="2" type="ORF">VN24_22455</name>
</gene>
<dbReference type="STRING" id="1126833.VN24_22455"/>
<evidence type="ECO:0000313" key="3">
    <source>
        <dbReference type="Proteomes" id="UP000032633"/>
    </source>
</evidence>
<dbReference type="SUPFAM" id="SSF50475">
    <property type="entry name" value="FMN-binding split barrel"/>
    <property type="match status" value="1"/>
</dbReference>